<dbReference type="CDD" id="cd10170">
    <property type="entry name" value="ASKHA_NBD_HSP70"/>
    <property type="match status" value="1"/>
</dbReference>
<organism evidence="1 2">
    <name type="scientific">Hydnum rufescens UP504</name>
    <dbReference type="NCBI Taxonomy" id="1448309"/>
    <lineage>
        <taxon>Eukaryota</taxon>
        <taxon>Fungi</taxon>
        <taxon>Dikarya</taxon>
        <taxon>Basidiomycota</taxon>
        <taxon>Agaricomycotina</taxon>
        <taxon>Agaricomycetes</taxon>
        <taxon>Cantharellales</taxon>
        <taxon>Hydnaceae</taxon>
        <taxon>Hydnum</taxon>
    </lineage>
</organism>
<accession>A0A9P6ATC8</accession>
<dbReference type="Proteomes" id="UP000886523">
    <property type="component" value="Unassembled WGS sequence"/>
</dbReference>
<sequence>MMRDAAYAAGLVAPEGSQEYAGGRDRLHIISEPEAGAVHCVLWKDLGLKPNQSFMVCDAGGGTIDTAIYQIFREWNVTQIAERCASSGASCGSHFLDINFRAYLEQWHQTRNIPLSSENLARYMHAFTYTQKLGRHLYFECFDVSDYYNTDLSDDEFFNGQLVVPVSDLQERVFDPSSGPIQNSCHIFQVLGVLEAQLKRVGSVNALLLETFHERLHGRILNPMDPDIATSLGTAQSGLAESLIQRPIGAPTIIASKSYIIGIGPNIAIGRRGNWKLRTAAGMMNGFNGVSEAQYLVGEPVLQEFTKTSSNPSDSVFVARVYTSDSAEMRADTSGGDLEHIVDWEIDLSDIPLFKRNVQNSPRKRFDTEAHVVWLSDGERGGRLRLPGIPGN</sequence>
<dbReference type="AlphaFoldDB" id="A0A9P6ATC8"/>
<evidence type="ECO:0000313" key="2">
    <source>
        <dbReference type="Proteomes" id="UP000886523"/>
    </source>
</evidence>
<dbReference type="SUPFAM" id="SSF53067">
    <property type="entry name" value="Actin-like ATPase domain"/>
    <property type="match status" value="1"/>
</dbReference>
<dbReference type="Gene3D" id="3.30.420.40">
    <property type="match status" value="2"/>
</dbReference>
<dbReference type="InterPro" id="IPR043129">
    <property type="entry name" value="ATPase_NBD"/>
</dbReference>
<keyword evidence="2" id="KW-1185">Reference proteome</keyword>
<evidence type="ECO:0000313" key="1">
    <source>
        <dbReference type="EMBL" id="KAF9511526.1"/>
    </source>
</evidence>
<dbReference type="PANTHER" id="PTHR14187:SF5">
    <property type="entry name" value="HEAT SHOCK 70 KDA PROTEIN 12A"/>
    <property type="match status" value="1"/>
</dbReference>
<dbReference type="PANTHER" id="PTHR14187">
    <property type="entry name" value="ALPHA KINASE/ELONGATION FACTOR 2 KINASE"/>
    <property type="match status" value="1"/>
</dbReference>
<reference evidence="1" key="1">
    <citation type="journal article" date="2020" name="Nat. Commun.">
        <title>Large-scale genome sequencing of mycorrhizal fungi provides insights into the early evolution of symbiotic traits.</title>
        <authorList>
            <person name="Miyauchi S."/>
            <person name="Kiss E."/>
            <person name="Kuo A."/>
            <person name="Drula E."/>
            <person name="Kohler A."/>
            <person name="Sanchez-Garcia M."/>
            <person name="Morin E."/>
            <person name="Andreopoulos B."/>
            <person name="Barry K.W."/>
            <person name="Bonito G."/>
            <person name="Buee M."/>
            <person name="Carver A."/>
            <person name="Chen C."/>
            <person name="Cichocki N."/>
            <person name="Clum A."/>
            <person name="Culley D."/>
            <person name="Crous P.W."/>
            <person name="Fauchery L."/>
            <person name="Girlanda M."/>
            <person name="Hayes R.D."/>
            <person name="Keri Z."/>
            <person name="LaButti K."/>
            <person name="Lipzen A."/>
            <person name="Lombard V."/>
            <person name="Magnuson J."/>
            <person name="Maillard F."/>
            <person name="Murat C."/>
            <person name="Nolan M."/>
            <person name="Ohm R.A."/>
            <person name="Pangilinan J."/>
            <person name="Pereira M.F."/>
            <person name="Perotto S."/>
            <person name="Peter M."/>
            <person name="Pfister S."/>
            <person name="Riley R."/>
            <person name="Sitrit Y."/>
            <person name="Stielow J.B."/>
            <person name="Szollosi G."/>
            <person name="Zifcakova L."/>
            <person name="Stursova M."/>
            <person name="Spatafora J.W."/>
            <person name="Tedersoo L."/>
            <person name="Vaario L.M."/>
            <person name="Yamada A."/>
            <person name="Yan M."/>
            <person name="Wang P."/>
            <person name="Xu J."/>
            <person name="Bruns T."/>
            <person name="Baldrian P."/>
            <person name="Vilgalys R."/>
            <person name="Dunand C."/>
            <person name="Henrissat B."/>
            <person name="Grigoriev I.V."/>
            <person name="Hibbett D."/>
            <person name="Nagy L.G."/>
            <person name="Martin F.M."/>
        </authorList>
    </citation>
    <scope>NUCLEOTIDE SEQUENCE</scope>
    <source>
        <strain evidence="1">UP504</strain>
    </source>
</reference>
<dbReference type="Gene3D" id="3.90.640.10">
    <property type="entry name" value="Actin, Chain A, domain 4"/>
    <property type="match status" value="1"/>
</dbReference>
<dbReference type="OrthoDB" id="2963168at2759"/>
<name>A0A9P6ATC8_9AGAM</name>
<protein>
    <submittedName>
        <fullName evidence="1">Uncharacterized protein</fullName>
    </submittedName>
</protein>
<dbReference type="EMBL" id="MU128999">
    <property type="protein sequence ID" value="KAF9511526.1"/>
    <property type="molecule type" value="Genomic_DNA"/>
</dbReference>
<gene>
    <name evidence="1" type="ORF">BS47DRAFT_1346691</name>
</gene>
<comment type="caution">
    <text evidence="1">The sequence shown here is derived from an EMBL/GenBank/DDBJ whole genome shotgun (WGS) entry which is preliminary data.</text>
</comment>
<proteinExistence type="predicted"/>